<feature type="repeat" description="ANK" evidence="8">
    <location>
        <begin position="675"/>
        <end position="707"/>
    </location>
</feature>
<feature type="repeat" description="ANK" evidence="8">
    <location>
        <begin position="510"/>
        <end position="542"/>
    </location>
</feature>
<dbReference type="Pfam" id="PF07714">
    <property type="entry name" value="PK_Tyr_Ser-Thr"/>
    <property type="match status" value="1"/>
</dbReference>
<dbReference type="PROSITE" id="PS50088">
    <property type="entry name" value="ANK_REPEAT"/>
    <property type="match status" value="6"/>
</dbReference>
<dbReference type="GO" id="GO:0004674">
    <property type="term" value="F:protein serine/threonine kinase activity"/>
    <property type="evidence" value="ECO:0007669"/>
    <property type="project" value="UniProtKB-KW"/>
</dbReference>
<dbReference type="SUPFAM" id="SSF56112">
    <property type="entry name" value="Protein kinase-like (PK-like)"/>
    <property type="match status" value="1"/>
</dbReference>
<evidence type="ECO:0000256" key="10">
    <source>
        <dbReference type="SAM" id="MobiDB-lite"/>
    </source>
</evidence>
<name>A0A8S1JGK6_9CHLO</name>
<evidence type="ECO:0000256" key="3">
    <source>
        <dbReference type="ARBA" id="ARBA00022737"/>
    </source>
</evidence>
<evidence type="ECO:0000313" key="13">
    <source>
        <dbReference type="Proteomes" id="UP000708148"/>
    </source>
</evidence>
<keyword evidence="2" id="KW-0808">Transferase</keyword>
<dbReference type="SUPFAM" id="SSF48403">
    <property type="entry name" value="Ankyrin repeat"/>
    <property type="match status" value="1"/>
</dbReference>
<dbReference type="InterPro" id="IPR036770">
    <property type="entry name" value="Ankyrin_rpt-contain_sf"/>
</dbReference>
<proteinExistence type="predicted"/>
<dbReference type="Pfam" id="PF13637">
    <property type="entry name" value="Ank_4"/>
    <property type="match status" value="1"/>
</dbReference>
<organism evidence="12 13">
    <name type="scientific">Ostreobium quekettii</name>
    <dbReference type="NCBI Taxonomy" id="121088"/>
    <lineage>
        <taxon>Eukaryota</taxon>
        <taxon>Viridiplantae</taxon>
        <taxon>Chlorophyta</taxon>
        <taxon>core chlorophytes</taxon>
        <taxon>Ulvophyceae</taxon>
        <taxon>TCBD clade</taxon>
        <taxon>Bryopsidales</taxon>
        <taxon>Ostreobineae</taxon>
        <taxon>Ostreobiaceae</taxon>
        <taxon>Ostreobium</taxon>
    </lineage>
</organism>
<dbReference type="InterPro" id="IPR000719">
    <property type="entry name" value="Prot_kinase_dom"/>
</dbReference>
<evidence type="ECO:0000256" key="4">
    <source>
        <dbReference type="ARBA" id="ARBA00022741"/>
    </source>
</evidence>
<feature type="repeat" description="ANK" evidence="8">
    <location>
        <begin position="642"/>
        <end position="674"/>
    </location>
</feature>
<dbReference type="PROSITE" id="PS00108">
    <property type="entry name" value="PROTEIN_KINASE_ST"/>
    <property type="match status" value="1"/>
</dbReference>
<keyword evidence="3" id="KW-0677">Repeat</keyword>
<accession>A0A8S1JGK6</accession>
<keyword evidence="7 8" id="KW-0040">ANK repeat</keyword>
<protein>
    <recommendedName>
        <fullName evidence="11">Protein kinase domain-containing protein</fullName>
    </recommendedName>
</protein>
<dbReference type="Gene3D" id="3.30.200.20">
    <property type="entry name" value="Phosphorylase Kinase, domain 1"/>
    <property type="match status" value="1"/>
</dbReference>
<dbReference type="SMART" id="SM00248">
    <property type="entry name" value="ANK"/>
    <property type="match status" value="6"/>
</dbReference>
<evidence type="ECO:0000256" key="5">
    <source>
        <dbReference type="ARBA" id="ARBA00022777"/>
    </source>
</evidence>
<dbReference type="OrthoDB" id="1335080at2759"/>
<dbReference type="PANTHER" id="PTHR24198">
    <property type="entry name" value="ANKYRIN REPEAT AND PROTEIN KINASE DOMAIN-CONTAINING PROTEIN"/>
    <property type="match status" value="1"/>
</dbReference>
<feature type="compositionally biased region" description="Polar residues" evidence="10">
    <location>
        <begin position="387"/>
        <end position="397"/>
    </location>
</feature>
<feature type="binding site" evidence="9">
    <location>
        <position position="218"/>
    </location>
    <ligand>
        <name>ATP</name>
        <dbReference type="ChEBI" id="CHEBI:30616"/>
    </ligand>
</feature>
<feature type="repeat" description="ANK" evidence="8">
    <location>
        <begin position="576"/>
        <end position="608"/>
    </location>
</feature>
<dbReference type="PROSITE" id="PS50011">
    <property type="entry name" value="PROTEIN_KINASE_DOM"/>
    <property type="match status" value="1"/>
</dbReference>
<dbReference type="InterPro" id="IPR008271">
    <property type="entry name" value="Ser/Thr_kinase_AS"/>
</dbReference>
<evidence type="ECO:0000259" key="11">
    <source>
        <dbReference type="PROSITE" id="PS50011"/>
    </source>
</evidence>
<sequence>MVLAASHLRGCGAMEELVEELMDIVGTCRDELVLVKYNKGMLEFLFQQMEKVESQRLRLSEARELPEWWNAMKRILQSGAELVRRHQVVDFLNLNRIAETRAKVERKCQDLKILLAKLPMGRIFNIQTSVTEVIVADDRTRLRWLVACLADSNDSNNACHDKATAKELQKLRKDHSISDRAHLIREEDLEWWDEPIGKGLYGAVWEARWQEHRVAVKKYHQQFGYLSDEAKAEFFAEVEIHIRMKHPNVLATLAASATEECVFTVVELAKTNLKKLYQQEKLSVSQRIGLLTEAAYGLMYLHDRGLVHRDVKSENFLLFGEFPDNFVLKVSDFGLATMKPKTMMTLQQPETLLCGAPDISRGEPPSRKSDVFNFGIVMHEVMAQQAPYQRNASQHNLTSKKRKGASPCTIPEDCPPALIKLMRGCVTLNASKRPLLVEVLNCLTELRHEFNMHPVPPDVTEWIEQTKNDLHHHNPEHMALLHVAAQEGNCGVGSVLISPLGNDVDAKDMNAWTPLHWAAYNGHVDMVALLMKHEADKDAKNRGGHTPLHLASSTGRKGVVQLLLEEGADRDAKTQFEETALHWAAHNGHKHVVAQLIDMGADRNAKGESGSTPLHCAIEKGHIDVAQVLVERGAELDVVDQYQRTPLHISAALGDVDVVHLLVTYGANKEARSLGGDTPLHWAARHNHGKVAAFLLQHGATMEARNDCRLTPQDVARKEVKRLLKTGFKTKVVRALKHLLN</sequence>
<dbReference type="Pfam" id="PF12796">
    <property type="entry name" value="Ank_2"/>
    <property type="match status" value="2"/>
</dbReference>
<keyword evidence="6 9" id="KW-0067">ATP-binding</keyword>
<dbReference type="Gene3D" id="1.25.40.20">
    <property type="entry name" value="Ankyrin repeat-containing domain"/>
    <property type="match status" value="3"/>
</dbReference>
<dbReference type="InterPro" id="IPR001245">
    <property type="entry name" value="Ser-Thr/Tyr_kinase_cat_dom"/>
</dbReference>
<evidence type="ECO:0000256" key="2">
    <source>
        <dbReference type="ARBA" id="ARBA00022679"/>
    </source>
</evidence>
<dbReference type="SMART" id="SM00220">
    <property type="entry name" value="S_TKc"/>
    <property type="match status" value="1"/>
</dbReference>
<evidence type="ECO:0000313" key="12">
    <source>
        <dbReference type="EMBL" id="CAD7703204.1"/>
    </source>
</evidence>
<dbReference type="EMBL" id="CAJHUC010002114">
    <property type="protein sequence ID" value="CAD7703204.1"/>
    <property type="molecule type" value="Genomic_DNA"/>
</dbReference>
<evidence type="ECO:0000256" key="9">
    <source>
        <dbReference type="PROSITE-ProRule" id="PRU10141"/>
    </source>
</evidence>
<reference evidence="12" key="1">
    <citation type="submission" date="2020-12" db="EMBL/GenBank/DDBJ databases">
        <authorList>
            <person name="Iha C."/>
        </authorList>
    </citation>
    <scope>NUCLEOTIDE SEQUENCE</scope>
</reference>
<dbReference type="Gene3D" id="1.10.510.10">
    <property type="entry name" value="Transferase(Phosphotransferase) domain 1"/>
    <property type="match status" value="1"/>
</dbReference>
<keyword evidence="5" id="KW-0418">Kinase</keyword>
<gene>
    <name evidence="12" type="ORF">OSTQU699_LOCUS8561</name>
</gene>
<dbReference type="GO" id="GO:0005524">
    <property type="term" value="F:ATP binding"/>
    <property type="evidence" value="ECO:0007669"/>
    <property type="project" value="UniProtKB-UniRule"/>
</dbReference>
<keyword evidence="4 9" id="KW-0547">Nucleotide-binding</keyword>
<dbReference type="AlphaFoldDB" id="A0A8S1JGK6"/>
<keyword evidence="1" id="KW-0723">Serine/threonine-protein kinase</keyword>
<evidence type="ECO:0000256" key="8">
    <source>
        <dbReference type="PROSITE-ProRule" id="PRU00023"/>
    </source>
</evidence>
<dbReference type="PRINTS" id="PR01415">
    <property type="entry name" value="ANKYRIN"/>
</dbReference>
<feature type="repeat" description="ANK" evidence="8">
    <location>
        <begin position="609"/>
        <end position="641"/>
    </location>
</feature>
<feature type="domain" description="Protein kinase" evidence="11">
    <location>
        <begin position="190"/>
        <end position="451"/>
    </location>
</feature>
<evidence type="ECO:0000256" key="1">
    <source>
        <dbReference type="ARBA" id="ARBA00022527"/>
    </source>
</evidence>
<comment type="caution">
    <text evidence="12">The sequence shown here is derived from an EMBL/GenBank/DDBJ whole genome shotgun (WGS) entry which is preliminary data.</text>
</comment>
<dbReference type="InterPro" id="IPR017441">
    <property type="entry name" value="Protein_kinase_ATP_BS"/>
</dbReference>
<keyword evidence="13" id="KW-1185">Reference proteome</keyword>
<feature type="repeat" description="ANK" evidence="8">
    <location>
        <begin position="543"/>
        <end position="575"/>
    </location>
</feature>
<evidence type="ECO:0000256" key="7">
    <source>
        <dbReference type="ARBA" id="ARBA00023043"/>
    </source>
</evidence>
<feature type="region of interest" description="Disordered" evidence="10">
    <location>
        <begin position="387"/>
        <end position="407"/>
    </location>
</feature>
<dbReference type="PROSITE" id="PS50297">
    <property type="entry name" value="ANK_REP_REGION"/>
    <property type="match status" value="6"/>
</dbReference>
<dbReference type="InterPro" id="IPR002110">
    <property type="entry name" value="Ankyrin_rpt"/>
</dbReference>
<dbReference type="PANTHER" id="PTHR24198:SF165">
    <property type="entry name" value="ANKYRIN REPEAT-CONTAINING PROTEIN-RELATED"/>
    <property type="match status" value="1"/>
</dbReference>
<dbReference type="PROSITE" id="PS00107">
    <property type="entry name" value="PROTEIN_KINASE_ATP"/>
    <property type="match status" value="1"/>
</dbReference>
<evidence type="ECO:0000256" key="6">
    <source>
        <dbReference type="ARBA" id="ARBA00022840"/>
    </source>
</evidence>
<dbReference type="InterPro" id="IPR011009">
    <property type="entry name" value="Kinase-like_dom_sf"/>
</dbReference>
<dbReference type="Proteomes" id="UP000708148">
    <property type="component" value="Unassembled WGS sequence"/>
</dbReference>